<reference evidence="14" key="1">
    <citation type="journal article" date="2023" name="Mol. Biol. Evol.">
        <title>Third-Generation Sequencing Reveals the Adaptive Role of the Epigenome in Three Deep-Sea Polychaetes.</title>
        <authorList>
            <person name="Perez M."/>
            <person name="Aroh O."/>
            <person name="Sun Y."/>
            <person name="Lan Y."/>
            <person name="Juniper S.K."/>
            <person name="Young C.R."/>
            <person name="Angers B."/>
            <person name="Qian P.Y."/>
        </authorList>
    </citation>
    <scope>NUCLEOTIDE SEQUENCE</scope>
    <source>
        <strain evidence="14">P08H-3</strain>
    </source>
</reference>
<evidence type="ECO:0000256" key="9">
    <source>
        <dbReference type="ARBA" id="ARBA00023098"/>
    </source>
</evidence>
<protein>
    <recommendedName>
        <fullName evidence="16">Ergosterol biosynthetic protein 28</fullName>
    </recommendedName>
</protein>
<dbReference type="PANTHER" id="PTHR15451:SF19">
    <property type="entry name" value="ERGOSTEROL BIOSYNTHETIC PROTEIN 28 HOMOLOG"/>
    <property type="match status" value="1"/>
</dbReference>
<dbReference type="PANTHER" id="PTHR15451">
    <property type="entry name" value="ERGOSTEROL BIOSYNTHETIC PROTEIN 28-RELATED"/>
    <property type="match status" value="1"/>
</dbReference>
<evidence type="ECO:0008006" key="16">
    <source>
        <dbReference type="Google" id="ProtNLM"/>
    </source>
</evidence>
<keyword evidence="4 13" id="KW-0812">Transmembrane</keyword>
<evidence type="ECO:0000256" key="2">
    <source>
        <dbReference type="ARBA" id="ARBA00005377"/>
    </source>
</evidence>
<name>A0AAD9MZQ7_9ANNE</name>
<keyword evidence="10 13" id="KW-0472">Membrane</keyword>
<accession>A0AAD9MZQ7</accession>
<evidence type="ECO:0000256" key="11">
    <source>
        <dbReference type="ARBA" id="ARBA00023166"/>
    </source>
</evidence>
<keyword evidence="12" id="KW-0753">Steroid metabolism</keyword>
<dbReference type="Pfam" id="PF03694">
    <property type="entry name" value="Erg28"/>
    <property type="match status" value="1"/>
</dbReference>
<keyword evidence="11" id="KW-1207">Sterol metabolism</keyword>
<evidence type="ECO:0000256" key="3">
    <source>
        <dbReference type="ARBA" id="ARBA00022516"/>
    </source>
</evidence>
<evidence type="ECO:0000256" key="12">
    <source>
        <dbReference type="ARBA" id="ARBA00023221"/>
    </source>
</evidence>
<evidence type="ECO:0000256" key="13">
    <source>
        <dbReference type="SAM" id="Phobius"/>
    </source>
</evidence>
<evidence type="ECO:0000256" key="8">
    <source>
        <dbReference type="ARBA" id="ARBA00023011"/>
    </source>
</evidence>
<evidence type="ECO:0000256" key="7">
    <source>
        <dbReference type="ARBA" id="ARBA00022989"/>
    </source>
</evidence>
<evidence type="ECO:0000256" key="1">
    <source>
        <dbReference type="ARBA" id="ARBA00004477"/>
    </source>
</evidence>
<gene>
    <name evidence="14" type="ORF">LSH36_441g00021</name>
</gene>
<keyword evidence="7 13" id="KW-1133">Transmembrane helix</keyword>
<comment type="caution">
    <text evidence="14">The sequence shown here is derived from an EMBL/GenBank/DDBJ whole genome shotgun (WGS) entry which is preliminary data.</text>
</comment>
<evidence type="ECO:0000313" key="14">
    <source>
        <dbReference type="EMBL" id="KAK2149696.1"/>
    </source>
</evidence>
<dbReference type="InterPro" id="IPR005352">
    <property type="entry name" value="Erg28"/>
</dbReference>
<dbReference type="GO" id="GO:0016126">
    <property type="term" value="P:sterol biosynthetic process"/>
    <property type="evidence" value="ECO:0007669"/>
    <property type="project" value="UniProtKB-KW"/>
</dbReference>
<evidence type="ECO:0000256" key="10">
    <source>
        <dbReference type="ARBA" id="ARBA00023136"/>
    </source>
</evidence>
<feature type="transmembrane region" description="Helical" evidence="13">
    <location>
        <begin position="79"/>
        <end position="101"/>
    </location>
</feature>
<evidence type="ECO:0000256" key="5">
    <source>
        <dbReference type="ARBA" id="ARBA00022824"/>
    </source>
</evidence>
<organism evidence="14 15">
    <name type="scientific">Paralvinella palmiformis</name>
    <dbReference type="NCBI Taxonomy" id="53620"/>
    <lineage>
        <taxon>Eukaryota</taxon>
        <taxon>Metazoa</taxon>
        <taxon>Spiralia</taxon>
        <taxon>Lophotrochozoa</taxon>
        <taxon>Annelida</taxon>
        <taxon>Polychaeta</taxon>
        <taxon>Sedentaria</taxon>
        <taxon>Canalipalpata</taxon>
        <taxon>Terebellida</taxon>
        <taxon>Terebelliformia</taxon>
        <taxon>Alvinellidae</taxon>
        <taxon>Paralvinella</taxon>
    </lineage>
</organism>
<feature type="transmembrane region" description="Helical" evidence="13">
    <location>
        <begin position="107"/>
        <end position="128"/>
    </location>
</feature>
<keyword evidence="5" id="KW-0256">Endoplasmic reticulum</keyword>
<keyword evidence="8" id="KW-0756">Sterol biosynthesis</keyword>
<evidence type="ECO:0000256" key="4">
    <source>
        <dbReference type="ARBA" id="ARBA00022692"/>
    </source>
</evidence>
<comment type="similarity">
    <text evidence="2">Belongs to the ERG28 family.</text>
</comment>
<keyword evidence="15" id="KW-1185">Reference proteome</keyword>
<feature type="transmembrane region" description="Helical" evidence="13">
    <location>
        <begin position="7"/>
        <end position="25"/>
    </location>
</feature>
<dbReference type="Proteomes" id="UP001208570">
    <property type="component" value="Unassembled WGS sequence"/>
</dbReference>
<dbReference type="GO" id="GO:0030674">
    <property type="term" value="F:protein-macromolecule adaptor activity"/>
    <property type="evidence" value="ECO:0007669"/>
    <property type="project" value="TreeGrafter"/>
</dbReference>
<feature type="transmembrane region" description="Helical" evidence="13">
    <location>
        <begin position="45"/>
        <end position="67"/>
    </location>
</feature>
<dbReference type="GO" id="GO:0005789">
    <property type="term" value="C:endoplasmic reticulum membrane"/>
    <property type="evidence" value="ECO:0007669"/>
    <property type="project" value="UniProtKB-SubCell"/>
</dbReference>
<evidence type="ECO:0000256" key="6">
    <source>
        <dbReference type="ARBA" id="ARBA00022955"/>
    </source>
</evidence>
<keyword evidence="9" id="KW-0443">Lipid metabolism</keyword>
<dbReference type="AlphaFoldDB" id="A0AAD9MZQ7"/>
<keyword evidence="6" id="KW-0752">Steroid biosynthesis</keyword>
<dbReference type="EMBL" id="JAODUP010000441">
    <property type="protein sequence ID" value="KAK2149696.1"/>
    <property type="molecule type" value="Genomic_DNA"/>
</dbReference>
<keyword evidence="3" id="KW-0444">Lipid biosynthesis</keyword>
<evidence type="ECO:0000313" key="15">
    <source>
        <dbReference type="Proteomes" id="UP001208570"/>
    </source>
</evidence>
<comment type="subcellular location">
    <subcellularLocation>
        <location evidence="1">Endoplasmic reticulum membrane</location>
        <topology evidence="1">Multi-pass membrane protein</topology>
    </subcellularLocation>
</comment>
<sequence>MSKFFRYLQGWIGVVGMVAFGNTLSCFRGHQILSDKLYTDAHGQVNALMARIFGVWTLLSAVIRIYCAYDIKNRAVYNLTYFSFVLAFIHFIAECFFYKTAPLTVGVMMPLAVSALSLVWMSIGYFSITDNIDEEDLRKIRSPQHIPQAYVFKRRPKSS</sequence>
<proteinExistence type="inferred from homology"/>